<keyword evidence="2" id="KW-1185">Reference proteome</keyword>
<dbReference type="RefSeq" id="YP_009329179.1">
    <property type="nucleotide sequence ID" value="NC_032108.1"/>
</dbReference>
<accession>A0A1M7XUI2</accession>
<dbReference type="GeneID" id="30523195"/>
<evidence type="ECO:0000313" key="2">
    <source>
        <dbReference type="Proteomes" id="UP000201465"/>
    </source>
</evidence>
<sequence>MQEDPSFWREKFRRENLPLLEEGNNSAEWEEIYRKSQRASRKVDKSMLSGNPIIISLASVDDPKILLPLGRTEEIMRYWEIMHNSAHIQRSGDYRTIHGYTLEFFPGTGVSRYELVDKYRTETPQRLPRDSYMPRRYVIPTKIKILDGTVSTEDLWFILFQLAYFRRYIL</sequence>
<name>A0A1M7XUI2_9VIRU</name>
<reference evidence="1 2" key="1">
    <citation type="submission" date="2016-11" db="EMBL/GenBank/DDBJ databases">
        <authorList>
            <consortium name="Urmite Genomes"/>
        </authorList>
    </citation>
    <scope>NUCLEOTIDE SEQUENCE [LARGE SCALE GENOMIC DNA]</scope>
    <source>
        <strain evidence="1 2">A11</strain>
    </source>
</reference>
<evidence type="ECO:0000313" key="1">
    <source>
        <dbReference type="EMBL" id="SHO33307.1"/>
    </source>
</evidence>
<dbReference type="EMBL" id="LT671577">
    <property type="protein sequence ID" value="SHO33307.1"/>
    <property type="molecule type" value="Genomic_DNA"/>
</dbReference>
<proteinExistence type="predicted"/>
<dbReference type="Proteomes" id="UP000201465">
    <property type="component" value="Segment"/>
</dbReference>
<organism evidence="1 2">
    <name type="scientific">Cedratvirus A11</name>
    <dbReference type="NCBI Taxonomy" id="1903266"/>
    <lineage>
        <taxon>Viruses</taxon>
        <taxon>Pithoviruses</taxon>
        <taxon>Orthocedratvirinae</taxon>
        <taxon>Alphacedratvirus</taxon>
        <taxon>Alphacedratvirus aljazairmassiliense</taxon>
    </lineage>
</organism>
<dbReference type="KEGG" id="vg:30523195"/>
<gene>
    <name evidence="1" type="ORF">BQ3484_239</name>
</gene>
<protein>
    <submittedName>
        <fullName evidence="1">Uncharacterized protein</fullName>
    </submittedName>
</protein>